<keyword evidence="4" id="KW-1185">Reference proteome</keyword>
<evidence type="ECO:0000313" key="4">
    <source>
        <dbReference type="Proteomes" id="UP000663801"/>
    </source>
</evidence>
<feature type="compositionally biased region" description="Low complexity" evidence="2">
    <location>
        <begin position="91"/>
        <end position="125"/>
    </location>
</feature>
<protein>
    <submittedName>
        <fullName evidence="3">Class F sortase</fullName>
    </submittedName>
</protein>
<name>A0A938YKE7_9ACTN</name>
<organism evidence="3 4">
    <name type="scientific">Nakamurella flavida</name>
    <dbReference type="NCBI Taxonomy" id="363630"/>
    <lineage>
        <taxon>Bacteria</taxon>
        <taxon>Bacillati</taxon>
        <taxon>Actinomycetota</taxon>
        <taxon>Actinomycetes</taxon>
        <taxon>Nakamurellales</taxon>
        <taxon>Nakamurellaceae</taxon>
        <taxon>Nakamurella</taxon>
    </lineage>
</organism>
<dbReference type="RefSeq" id="WP_205255215.1">
    <property type="nucleotide sequence ID" value="NZ_BAAAPV010000001.1"/>
</dbReference>
<dbReference type="SUPFAM" id="SSF63817">
    <property type="entry name" value="Sortase"/>
    <property type="match status" value="1"/>
</dbReference>
<evidence type="ECO:0000256" key="2">
    <source>
        <dbReference type="SAM" id="MobiDB-lite"/>
    </source>
</evidence>
<feature type="compositionally biased region" description="Low complexity" evidence="2">
    <location>
        <begin position="133"/>
        <end position="144"/>
    </location>
</feature>
<dbReference type="InterPro" id="IPR005754">
    <property type="entry name" value="Sortase"/>
</dbReference>
<dbReference type="InterPro" id="IPR042001">
    <property type="entry name" value="Sortase_F"/>
</dbReference>
<evidence type="ECO:0000313" key="3">
    <source>
        <dbReference type="EMBL" id="MBM9475062.1"/>
    </source>
</evidence>
<proteinExistence type="predicted"/>
<reference evidence="3" key="1">
    <citation type="submission" date="2021-01" db="EMBL/GenBank/DDBJ databases">
        <title>KCTC 19127 draft genome.</title>
        <authorList>
            <person name="An D."/>
        </authorList>
    </citation>
    <scope>NUCLEOTIDE SEQUENCE</scope>
    <source>
        <strain evidence="3">KCTC 19127</strain>
    </source>
</reference>
<evidence type="ECO:0000256" key="1">
    <source>
        <dbReference type="ARBA" id="ARBA00022801"/>
    </source>
</evidence>
<feature type="region of interest" description="Disordered" evidence="2">
    <location>
        <begin position="85"/>
        <end position="146"/>
    </location>
</feature>
<dbReference type="Pfam" id="PF04203">
    <property type="entry name" value="Sortase"/>
    <property type="match status" value="1"/>
</dbReference>
<keyword evidence="1" id="KW-0378">Hydrolase</keyword>
<dbReference type="GO" id="GO:0016787">
    <property type="term" value="F:hydrolase activity"/>
    <property type="evidence" value="ECO:0007669"/>
    <property type="project" value="UniProtKB-KW"/>
</dbReference>
<sequence>MAAPRVRRRGLTQRDRLTLTIMTLGTALLVTAMVLFNGLTPAPTEFGSVSAAAAPAASSESPQGTVPARTSAPGSVAAVAAPASTVPPAPATASAATDSSPAVSPAVTDVPAASPSETPATTEPSPAAPTPAPAASTPVATTPAGPRAAVAQSISIPSLGVTAPVLPVGSTDGVVDPPEDPAQVGFYTGSVLPGSPAGSTVLVGHVNYANVPGALIGLTKVNEGDTVQVATLGGRTVEYRITAREVFEKAEGLPADLFVTHGPARLVLITCGGPFDTVAQRYEDNVVVVATPVV</sequence>
<dbReference type="Gene3D" id="2.40.260.10">
    <property type="entry name" value="Sortase"/>
    <property type="match status" value="1"/>
</dbReference>
<accession>A0A938YKE7</accession>
<gene>
    <name evidence="3" type="ORF">JL107_01255</name>
</gene>
<dbReference type="EMBL" id="JAERWL010000002">
    <property type="protein sequence ID" value="MBM9475062.1"/>
    <property type="molecule type" value="Genomic_DNA"/>
</dbReference>
<comment type="caution">
    <text evidence="3">The sequence shown here is derived from an EMBL/GenBank/DDBJ whole genome shotgun (WGS) entry which is preliminary data.</text>
</comment>
<dbReference type="AlphaFoldDB" id="A0A938YKE7"/>
<dbReference type="Proteomes" id="UP000663801">
    <property type="component" value="Unassembled WGS sequence"/>
</dbReference>
<dbReference type="InterPro" id="IPR023365">
    <property type="entry name" value="Sortase_dom-sf"/>
</dbReference>
<dbReference type="CDD" id="cd05829">
    <property type="entry name" value="Sortase_F"/>
    <property type="match status" value="1"/>
</dbReference>